<evidence type="ECO:0000256" key="1">
    <source>
        <dbReference type="ARBA" id="ARBA00005023"/>
    </source>
</evidence>
<evidence type="ECO:0000256" key="5">
    <source>
        <dbReference type="ARBA" id="ARBA00022808"/>
    </source>
</evidence>
<dbReference type="EMBL" id="JAPCHZ010000006">
    <property type="protein sequence ID" value="MCW4452927.1"/>
    <property type="molecule type" value="Genomic_DNA"/>
</dbReference>
<dbReference type="Gene3D" id="2.30.40.10">
    <property type="entry name" value="Urease, subunit C, domain 1"/>
    <property type="match status" value="1"/>
</dbReference>
<sequence>MKITGPFKQIVTLANLPLRGKLADEQLEIIENGGILSENGKIVDVGNFNGLKTAYPTAEIENITGSQVALPAFTDAHTHICFGGNRANDFAMRNAGKTYLEIAESGGGIWSSVQHTRAASEDELLKTTLKRINFLISLGITTIEIKSGYGLDVENELKMLRVIKKAQNFTKATLVPTCLSAHLKPRDFEGNSEEYLQYILNEILPKVKEEKLANRVDIFIEKSAFQPEESQDFLMKAKEMGFEITVHADQFTPGSSRIAVEVGAKSADHLEATADEDIDFIASSETVAIALPGASLGLGERFSPARKILDKNGILAIASDWNPGSAPMGNLITQASILATFEKLSTAEVLAGITFRSAFALGLEDRGKLEKGKKADFVTYETDNFQNILYQQGSLNAANVFVDGEKI</sequence>
<gene>
    <name evidence="10" type="primary">hutI</name>
    <name evidence="10" type="ORF">OK344_12005</name>
</gene>
<reference evidence="10 11" key="1">
    <citation type="submission" date="2022-10" db="EMBL/GenBank/DDBJ databases">
        <title>Kaistella sp. BT-6-1-3.</title>
        <authorList>
            <person name="Ai J."/>
            <person name="Deng Z."/>
        </authorList>
    </citation>
    <scope>NUCLEOTIDE SEQUENCE [LARGE SCALE GENOMIC DNA]</scope>
    <source>
        <strain evidence="10 11">BT6-1-3</strain>
    </source>
</reference>
<dbReference type="InterPro" id="IPR006680">
    <property type="entry name" value="Amidohydro-rel"/>
</dbReference>
<dbReference type="Gene3D" id="3.20.20.140">
    <property type="entry name" value="Metal-dependent hydrolases"/>
    <property type="match status" value="1"/>
</dbReference>
<dbReference type="PANTHER" id="PTHR42752:SF1">
    <property type="entry name" value="IMIDAZOLONEPROPIONASE-RELATED"/>
    <property type="match status" value="1"/>
</dbReference>
<evidence type="ECO:0000256" key="4">
    <source>
        <dbReference type="ARBA" id="ARBA00022801"/>
    </source>
</evidence>
<organism evidence="10 11">
    <name type="scientific">Kaistella yananensis</name>
    <dbReference type="NCBI Taxonomy" id="2989820"/>
    <lineage>
        <taxon>Bacteria</taxon>
        <taxon>Pseudomonadati</taxon>
        <taxon>Bacteroidota</taxon>
        <taxon>Flavobacteriia</taxon>
        <taxon>Flavobacteriales</taxon>
        <taxon>Weeksellaceae</taxon>
        <taxon>Chryseobacterium group</taxon>
        <taxon>Kaistella</taxon>
    </lineage>
</organism>
<dbReference type="InterPro" id="IPR032466">
    <property type="entry name" value="Metal_Hydrolase"/>
</dbReference>
<keyword evidence="7" id="KW-0408">Iron</keyword>
<dbReference type="Proteomes" id="UP001209107">
    <property type="component" value="Unassembled WGS sequence"/>
</dbReference>
<dbReference type="RefSeq" id="WP_265145000.1">
    <property type="nucleotide sequence ID" value="NZ_JAPCHZ010000006.1"/>
</dbReference>
<keyword evidence="3" id="KW-0479">Metal-binding</keyword>
<dbReference type="PANTHER" id="PTHR42752">
    <property type="entry name" value="IMIDAZOLONEPROPIONASE"/>
    <property type="match status" value="1"/>
</dbReference>
<keyword evidence="6" id="KW-0862">Zinc</keyword>
<dbReference type="GO" id="GO:0050480">
    <property type="term" value="F:imidazolonepropionase activity"/>
    <property type="evidence" value="ECO:0007669"/>
    <property type="project" value="UniProtKB-EC"/>
</dbReference>
<evidence type="ECO:0000259" key="9">
    <source>
        <dbReference type="Pfam" id="PF01979"/>
    </source>
</evidence>
<evidence type="ECO:0000313" key="11">
    <source>
        <dbReference type="Proteomes" id="UP001209107"/>
    </source>
</evidence>
<dbReference type="NCBIfam" id="TIGR01224">
    <property type="entry name" value="hutI"/>
    <property type="match status" value="1"/>
</dbReference>
<comment type="caution">
    <text evidence="10">The sequence shown here is derived from an EMBL/GenBank/DDBJ whole genome shotgun (WGS) entry which is preliminary data.</text>
</comment>
<accession>A0ABT3JQ78</accession>
<evidence type="ECO:0000313" key="10">
    <source>
        <dbReference type="EMBL" id="MCW4452927.1"/>
    </source>
</evidence>
<dbReference type="EC" id="3.5.2.7" evidence="2 8"/>
<keyword evidence="11" id="KW-1185">Reference proteome</keyword>
<evidence type="ECO:0000256" key="2">
    <source>
        <dbReference type="ARBA" id="ARBA00012864"/>
    </source>
</evidence>
<dbReference type="InterPro" id="IPR011059">
    <property type="entry name" value="Metal-dep_hydrolase_composite"/>
</dbReference>
<evidence type="ECO:0000256" key="6">
    <source>
        <dbReference type="ARBA" id="ARBA00022833"/>
    </source>
</evidence>
<dbReference type="Pfam" id="PF01979">
    <property type="entry name" value="Amidohydro_1"/>
    <property type="match status" value="1"/>
</dbReference>
<comment type="pathway">
    <text evidence="1">Amino-acid degradation.</text>
</comment>
<dbReference type="SUPFAM" id="SSF51556">
    <property type="entry name" value="Metallo-dependent hydrolases"/>
    <property type="match status" value="1"/>
</dbReference>
<name>A0ABT3JQ78_9FLAO</name>
<dbReference type="InterPro" id="IPR005920">
    <property type="entry name" value="HutI"/>
</dbReference>
<evidence type="ECO:0000256" key="8">
    <source>
        <dbReference type="NCBIfam" id="TIGR01224"/>
    </source>
</evidence>
<keyword evidence="4 10" id="KW-0378">Hydrolase</keyword>
<evidence type="ECO:0000256" key="3">
    <source>
        <dbReference type="ARBA" id="ARBA00022723"/>
    </source>
</evidence>
<evidence type="ECO:0000256" key="7">
    <source>
        <dbReference type="ARBA" id="ARBA00023004"/>
    </source>
</evidence>
<dbReference type="SUPFAM" id="SSF51338">
    <property type="entry name" value="Composite domain of metallo-dependent hydrolases"/>
    <property type="match status" value="1"/>
</dbReference>
<keyword evidence="5" id="KW-0369">Histidine metabolism</keyword>
<proteinExistence type="predicted"/>
<feature type="domain" description="Amidohydrolase-related" evidence="9">
    <location>
        <begin position="69"/>
        <end position="405"/>
    </location>
</feature>
<protein>
    <recommendedName>
        <fullName evidence="2 8">Imidazolonepropionase</fullName>
        <ecNumber evidence="2 8">3.5.2.7</ecNumber>
    </recommendedName>
</protein>